<protein>
    <submittedName>
        <fullName evidence="1">Uncharacterized protein</fullName>
    </submittedName>
</protein>
<organism evidence="1 2">
    <name type="scientific">Klebsiella pneumoniae</name>
    <dbReference type="NCBI Taxonomy" id="573"/>
    <lineage>
        <taxon>Bacteria</taxon>
        <taxon>Pseudomonadati</taxon>
        <taxon>Pseudomonadota</taxon>
        <taxon>Gammaproteobacteria</taxon>
        <taxon>Enterobacterales</taxon>
        <taxon>Enterobacteriaceae</taxon>
        <taxon>Klebsiella/Raoultella group</taxon>
        <taxon>Klebsiella</taxon>
        <taxon>Klebsiella pneumoniae complex</taxon>
    </lineage>
</organism>
<accession>A0ABD7UL90</accession>
<dbReference type="EMBL" id="UWVH01000001">
    <property type="protein sequence ID" value="VCV78412.1"/>
    <property type="molecule type" value="Genomic_DNA"/>
</dbReference>
<reference evidence="1 2" key="1">
    <citation type="submission" date="2018-10" db="EMBL/GenBank/DDBJ databases">
        <authorList>
            <person name="Noll B N."/>
        </authorList>
    </citation>
    <scope>NUCLEOTIDE SEQUENCE [LARGE SCALE GENOMIC DNA]</scope>
    <source>
        <strain evidence="1">Kpneu006</strain>
    </source>
</reference>
<gene>
    <name evidence="1" type="ORF">BANRA_03511</name>
</gene>
<evidence type="ECO:0000313" key="2">
    <source>
        <dbReference type="Proteomes" id="UP000269921"/>
    </source>
</evidence>
<proteinExistence type="predicted"/>
<dbReference type="Proteomes" id="UP000269921">
    <property type="component" value="Unassembled WGS sequence"/>
</dbReference>
<dbReference type="AlphaFoldDB" id="A0ABD7UL90"/>
<evidence type="ECO:0000313" key="1">
    <source>
        <dbReference type="EMBL" id="VCV78412.1"/>
    </source>
</evidence>
<name>A0ABD7UL90_KLEPN</name>
<sequence>MKKIYMIVSHKVTKAMRWTIDYLSSFEENIILIHYDKK</sequence>
<comment type="caution">
    <text evidence="1">The sequence shown here is derived from an EMBL/GenBank/DDBJ whole genome shotgun (WGS) entry which is preliminary data.</text>
</comment>